<dbReference type="Pfam" id="PF03845">
    <property type="entry name" value="Spore_permease"/>
    <property type="match status" value="1"/>
</dbReference>
<sequence>MSQNLPFHPIVLSTYEYFRISIADFLEHLESIVMAVWVAGAFVKISVFYYLLSLGTAQWLGLSNYRPLVLPLGIYIIVYSILVAPNLQELSSFLRTTNIPFNITITFAIPLLLLIVALIRKKADVT</sequence>
<organism evidence="9 10">
    <name type="scientific">Effusibacillus consociatus</name>
    <dbReference type="NCBI Taxonomy" id="1117041"/>
    <lineage>
        <taxon>Bacteria</taxon>
        <taxon>Bacillati</taxon>
        <taxon>Bacillota</taxon>
        <taxon>Bacilli</taxon>
        <taxon>Bacillales</taxon>
        <taxon>Alicyclobacillaceae</taxon>
        <taxon>Effusibacillus</taxon>
    </lineage>
</organism>
<feature type="transmembrane region" description="Helical" evidence="8">
    <location>
        <begin position="99"/>
        <end position="119"/>
    </location>
</feature>
<keyword evidence="10" id="KW-1185">Reference proteome</keyword>
<evidence type="ECO:0000256" key="6">
    <source>
        <dbReference type="ARBA" id="ARBA00022989"/>
    </source>
</evidence>
<proteinExistence type="inferred from homology"/>
<evidence type="ECO:0000313" key="9">
    <source>
        <dbReference type="EMBL" id="MFC4769275.1"/>
    </source>
</evidence>
<evidence type="ECO:0000256" key="2">
    <source>
        <dbReference type="ARBA" id="ARBA00007998"/>
    </source>
</evidence>
<comment type="subcellular location">
    <subcellularLocation>
        <location evidence="1">Membrane</location>
        <topology evidence="1">Multi-pass membrane protein</topology>
    </subcellularLocation>
</comment>
<dbReference type="PANTHER" id="PTHR34975">
    <property type="entry name" value="SPORE GERMINATION PROTEIN A2"/>
    <property type="match status" value="1"/>
</dbReference>
<reference evidence="10" key="1">
    <citation type="journal article" date="2019" name="Int. J. Syst. Evol. Microbiol.">
        <title>The Global Catalogue of Microorganisms (GCM) 10K type strain sequencing project: providing services to taxonomists for standard genome sequencing and annotation.</title>
        <authorList>
            <consortium name="The Broad Institute Genomics Platform"/>
            <consortium name="The Broad Institute Genome Sequencing Center for Infectious Disease"/>
            <person name="Wu L."/>
            <person name="Ma J."/>
        </authorList>
    </citation>
    <scope>NUCLEOTIDE SEQUENCE [LARGE SCALE GENOMIC DNA]</scope>
    <source>
        <strain evidence="10">WYCCWR 12678</strain>
    </source>
</reference>
<name>A0ABV9Q5E4_9BACL</name>
<dbReference type="PANTHER" id="PTHR34975:SF2">
    <property type="entry name" value="SPORE GERMINATION PROTEIN A2"/>
    <property type="match status" value="1"/>
</dbReference>
<comment type="caution">
    <text evidence="9">The sequence shown here is derived from an EMBL/GenBank/DDBJ whole genome shotgun (WGS) entry which is preliminary data.</text>
</comment>
<evidence type="ECO:0000256" key="1">
    <source>
        <dbReference type="ARBA" id="ARBA00004141"/>
    </source>
</evidence>
<evidence type="ECO:0000256" key="5">
    <source>
        <dbReference type="ARBA" id="ARBA00022692"/>
    </source>
</evidence>
<accession>A0ABV9Q5E4</accession>
<evidence type="ECO:0000256" key="7">
    <source>
        <dbReference type="ARBA" id="ARBA00023136"/>
    </source>
</evidence>
<keyword evidence="7 8" id="KW-0472">Membrane</keyword>
<evidence type="ECO:0000313" key="10">
    <source>
        <dbReference type="Proteomes" id="UP001596002"/>
    </source>
</evidence>
<feature type="transmembrane region" description="Helical" evidence="8">
    <location>
        <begin position="32"/>
        <end position="52"/>
    </location>
</feature>
<keyword evidence="6 8" id="KW-1133">Transmembrane helix</keyword>
<keyword evidence="5 8" id="KW-0812">Transmembrane</keyword>
<evidence type="ECO:0000256" key="8">
    <source>
        <dbReference type="SAM" id="Phobius"/>
    </source>
</evidence>
<evidence type="ECO:0000256" key="4">
    <source>
        <dbReference type="ARBA" id="ARBA00022544"/>
    </source>
</evidence>
<comment type="similarity">
    <text evidence="2">Belongs to the amino acid-polyamine-organocation (APC) superfamily. Spore germination protein (SGP) (TC 2.A.3.9) family.</text>
</comment>
<evidence type="ECO:0000256" key="3">
    <source>
        <dbReference type="ARBA" id="ARBA00022448"/>
    </source>
</evidence>
<keyword evidence="4" id="KW-0309">Germination</keyword>
<dbReference type="InterPro" id="IPR004761">
    <property type="entry name" value="Spore_GerAB"/>
</dbReference>
<keyword evidence="3" id="KW-0813">Transport</keyword>
<dbReference type="Proteomes" id="UP001596002">
    <property type="component" value="Unassembled WGS sequence"/>
</dbReference>
<gene>
    <name evidence="9" type="ORF">ACFO8Q_18255</name>
</gene>
<dbReference type="RefSeq" id="WP_380027605.1">
    <property type="nucleotide sequence ID" value="NZ_JBHSHC010000122.1"/>
</dbReference>
<protein>
    <submittedName>
        <fullName evidence="9">GerAB/ArcD/ProY family transporter</fullName>
    </submittedName>
</protein>
<feature type="transmembrane region" description="Helical" evidence="8">
    <location>
        <begin position="64"/>
        <end position="87"/>
    </location>
</feature>
<dbReference type="EMBL" id="JBHSHC010000122">
    <property type="protein sequence ID" value="MFC4769275.1"/>
    <property type="molecule type" value="Genomic_DNA"/>
</dbReference>